<feature type="region of interest" description="Disordered" evidence="9">
    <location>
        <begin position="195"/>
        <end position="225"/>
    </location>
</feature>
<dbReference type="Gramene" id="TraesJUL2A03G00696230.1">
    <property type="protein sequence ID" value="TraesJUL2A03G00696230.1.CDS1"/>
    <property type="gene ID" value="TraesJUL2A03G00696230"/>
</dbReference>
<dbReference type="Gramene" id="TraesLDM2A03G00694160.1">
    <property type="protein sequence ID" value="TraesLDM2A03G00694160.1.CDS1"/>
    <property type="gene ID" value="TraesLDM2A03G00694160"/>
</dbReference>
<evidence type="ECO:0000256" key="2">
    <source>
        <dbReference type="ARBA" id="ARBA00022723"/>
    </source>
</evidence>
<evidence type="ECO:0000256" key="4">
    <source>
        <dbReference type="ARBA" id="ARBA00022833"/>
    </source>
</evidence>
<dbReference type="PANTHER" id="PTHR45801:SF110">
    <property type="entry name" value="TRANSCRIPTIONAL REGULATOR SUPERMAN"/>
    <property type="match status" value="1"/>
</dbReference>
<dbReference type="Gramene" id="TraesWEE_scaffold_044139_01G000100.1">
    <property type="protein sequence ID" value="TraesWEE_scaffold_044139_01G000100.1"/>
    <property type="gene ID" value="TraesWEE_scaffold_044139_01G000100"/>
</dbReference>
<feature type="compositionally biased region" description="Low complexity" evidence="9">
    <location>
        <begin position="134"/>
        <end position="143"/>
    </location>
</feature>
<dbReference type="Gramene" id="TraesMAC2A03G00690160.1">
    <property type="protein sequence ID" value="TraesMAC2A03G00690160.1.CDS1"/>
    <property type="gene ID" value="TraesMAC2A03G00690160"/>
</dbReference>
<evidence type="ECO:0000256" key="5">
    <source>
        <dbReference type="ARBA" id="ARBA00023015"/>
    </source>
</evidence>
<dbReference type="Gramene" id="TraesROB_scaffold_066094_01G000100.1">
    <property type="protein sequence ID" value="TraesROB_scaffold_066094_01G000100.1"/>
    <property type="gene ID" value="TraesROB_scaffold_066094_01G000100"/>
</dbReference>
<dbReference type="Gramene" id="TraesCS2A03G0617200.1">
    <property type="protein sequence ID" value="TraesCS2A03G0617200.1.CDS1"/>
    <property type="gene ID" value="TraesCS2A03G0617200"/>
</dbReference>
<dbReference type="PaxDb" id="4565-Traes_2AL_3035352F3.1"/>
<evidence type="ECO:0000256" key="7">
    <source>
        <dbReference type="ARBA" id="ARBA00023242"/>
    </source>
</evidence>
<dbReference type="InterPro" id="IPR013087">
    <property type="entry name" value="Znf_C2H2_type"/>
</dbReference>
<feature type="compositionally biased region" description="Low complexity" evidence="9">
    <location>
        <begin position="215"/>
        <end position="225"/>
    </location>
</feature>
<evidence type="ECO:0000256" key="3">
    <source>
        <dbReference type="ARBA" id="ARBA00022771"/>
    </source>
</evidence>
<dbReference type="PROSITE" id="PS00028">
    <property type="entry name" value="ZINC_FINGER_C2H2_1"/>
    <property type="match status" value="1"/>
</dbReference>
<evidence type="ECO:0000256" key="8">
    <source>
        <dbReference type="PROSITE-ProRule" id="PRU00042"/>
    </source>
</evidence>
<proteinExistence type="predicted"/>
<keyword evidence="12" id="KW-1185">Reference proteome</keyword>
<dbReference type="SMR" id="A0A3B6AX61"/>
<dbReference type="PROSITE" id="PS50157">
    <property type="entry name" value="ZINC_FINGER_C2H2_2"/>
    <property type="match status" value="1"/>
</dbReference>
<dbReference type="Gramene" id="TraesNOR2A03G00700840.1">
    <property type="protein sequence ID" value="TraesNOR2A03G00700840.1.CDS1"/>
    <property type="gene ID" value="TraesNOR2A03G00700840"/>
</dbReference>
<dbReference type="Gramene" id="TraesSTA2A03G00689730.1">
    <property type="protein sequence ID" value="TraesSTA2A03G00689730.1.CDS1"/>
    <property type="gene ID" value="TraesSTA2A03G00689730"/>
</dbReference>
<dbReference type="Gramene" id="TraesCAD_scaffold_002136_01G000200.1">
    <property type="protein sequence ID" value="TraesCAD_scaffold_002136_01G000200.1"/>
    <property type="gene ID" value="TraesCAD_scaffold_002136_01G000200"/>
</dbReference>
<dbReference type="Gramene" id="TraesLAC2A03G00695400.1">
    <property type="protein sequence ID" value="TraesLAC2A03G00695400.1.CDS1"/>
    <property type="gene ID" value="TraesLAC2A03G00695400"/>
</dbReference>
<dbReference type="EnsemblPlants" id="TraesCS2A02G255900.1">
    <property type="protein sequence ID" value="TraesCS2A02G255900.1.cds1"/>
    <property type="gene ID" value="TraesCS2A02G255900"/>
</dbReference>
<dbReference type="Gramene" id="TraesPARA_EIv1.0_0402410.1">
    <property type="protein sequence ID" value="TraesPARA_EIv1.0_0402410.1.CDS1"/>
    <property type="gene ID" value="TraesPARA_EIv1.0_0402410"/>
</dbReference>
<dbReference type="Proteomes" id="UP000019116">
    <property type="component" value="Chromosome 2A"/>
</dbReference>
<evidence type="ECO:0000256" key="6">
    <source>
        <dbReference type="ARBA" id="ARBA00023163"/>
    </source>
</evidence>
<evidence type="ECO:0000313" key="12">
    <source>
        <dbReference type="Proteomes" id="UP000019116"/>
    </source>
</evidence>
<reference evidence="11" key="2">
    <citation type="submission" date="2018-10" db="UniProtKB">
        <authorList>
            <consortium name="EnsemblPlants"/>
        </authorList>
    </citation>
    <scope>IDENTIFICATION</scope>
</reference>
<keyword evidence="5" id="KW-0805">Transcription regulation</keyword>
<evidence type="ECO:0000259" key="10">
    <source>
        <dbReference type="PROSITE" id="PS50157"/>
    </source>
</evidence>
<comment type="subcellular location">
    <subcellularLocation>
        <location evidence="1">Nucleus</location>
    </subcellularLocation>
</comment>
<dbReference type="GO" id="GO:0005634">
    <property type="term" value="C:nucleus"/>
    <property type="evidence" value="ECO:0007669"/>
    <property type="project" value="UniProtKB-SubCell"/>
</dbReference>
<evidence type="ECO:0000256" key="9">
    <source>
        <dbReference type="SAM" id="MobiDB-lite"/>
    </source>
</evidence>
<keyword evidence="6" id="KW-0804">Transcription</keyword>
<dbReference type="PANTHER" id="PTHR45801">
    <property type="entry name" value="OS07G0101800 PROTEIN"/>
    <property type="match status" value="1"/>
</dbReference>
<feature type="domain" description="C2H2-type" evidence="10">
    <location>
        <begin position="57"/>
        <end position="84"/>
    </location>
</feature>
<dbReference type="AlphaFoldDB" id="A0A3B6AX61"/>
<dbReference type="Gramene" id="TraesCS2A02G255900.1">
    <property type="protein sequence ID" value="TraesCS2A02G255900.1.cds1"/>
    <property type="gene ID" value="TraesCS2A02G255900"/>
</dbReference>
<evidence type="ECO:0000313" key="11">
    <source>
        <dbReference type="EnsemblPlants" id="TraesCS2A02G255900.1.cds1"/>
    </source>
</evidence>
<keyword evidence="7" id="KW-0539">Nucleus</keyword>
<dbReference type="Pfam" id="PF13912">
    <property type="entry name" value="zf-C2H2_6"/>
    <property type="match status" value="1"/>
</dbReference>
<dbReference type="SMART" id="SM00355">
    <property type="entry name" value="ZnF_C2H2"/>
    <property type="match status" value="1"/>
</dbReference>
<dbReference type="GO" id="GO:0008270">
    <property type="term" value="F:zinc ion binding"/>
    <property type="evidence" value="ECO:0007669"/>
    <property type="project" value="UniProtKB-KW"/>
</dbReference>
<reference evidence="11" key="1">
    <citation type="submission" date="2018-08" db="EMBL/GenBank/DDBJ databases">
        <authorList>
            <person name="Rossello M."/>
        </authorList>
    </citation>
    <scope>NUCLEOTIDE SEQUENCE [LARGE SCALE GENOMIC DNA]</scope>
    <source>
        <strain evidence="11">cv. Chinese Spring</strain>
    </source>
</reference>
<feature type="region of interest" description="Disordered" evidence="9">
    <location>
        <begin position="158"/>
        <end position="181"/>
    </location>
</feature>
<dbReference type="Gramene" id="TraesSYM2A03G00698050.1">
    <property type="protein sequence ID" value="TraesSYM2A03G00698050.1.CDS1"/>
    <property type="gene ID" value="TraesSYM2A03G00698050"/>
</dbReference>
<keyword evidence="4" id="KW-0862">Zinc</keyword>
<evidence type="ECO:0000256" key="1">
    <source>
        <dbReference type="ARBA" id="ARBA00004123"/>
    </source>
</evidence>
<feature type="region of interest" description="Disordered" evidence="9">
    <location>
        <begin position="90"/>
        <end position="143"/>
    </location>
</feature>
<organism evidence="11">
    <name type="scientific">Triticum aestivum</name>
    <name type="common">Wheat</name>
    <dbReference type="NCBI Taxonomy" id="4565"/>
    <lineage>
        <taxon>Eukaryota</taxon>
        <taxon>Viridiplantae</taxon>
        <taxon>Streptophyta</taxon>
        <taxon>Embryophyta</taxon>
        <taxon>Tracheophyta</taxon>
        <taxon>Spermatophyta</taxon>
        <taxon>Magnoliopsida</taxon>
        <taxon>Liliopsida</taxon>
        <taxon>Poales</taxon>
        <taxon>Poaceae</taxon>
        <taxon>BOP clade</taxon>
        <taxon>Pooideae</taxon>
        <taxon>Triticodae</taxon>
        <taxon>Triticeae</taxon>
        <taxon>Triticinae</taxon>
        <taxon>Triticum</taxon>
    </lineage>
</organism>
<keyword evidence="2" id="KW-0479">Metal-binding</keyword>
<dbReference type="Gramene" id="TraesARI2A03G00698480.1">
    <property type="protein sequence ID" value="TraesARI2A03G00698480.1.CDS1"/>
    <property type="gene ID" value="TraesARI2A03G00698480"/>
</dbReference>
<dbReference type="Gramene" id="TraesJAG2A03G00691700.1">
    <property type="protein sequence ID" value="TraesJAG2A03G00691700.1.CDS1"/>
    <property type="gene ID" value="TraesJAG2A03G00691700"/>
</dbReference>
<dbReference type="InterPro" id="IPR036236">
    <property type="entry name" value="Znf_C2H2_sf"/>
</dbReference>
<dbReference type="OrthoDB" id="1708403at2759"/>
<dbReference type="SUPFAM" id="SSF57667">
    <property type="entry name" value="beta-beta-alpha zinc fingers"/>
    <property type="match status" value="1"/>
</dbReference>
<keyword evidence="3 8" id="KW-0863">Zinc-finger</keyword>
<sequence length="242" mass="26460">MAANYYWGMWGAATTSSTAATCPAPASAAEPSWEEQAFARDAAGHLGAGCVWPPRSYTCTFCRREFRSAQALGGHMNVHRRDRARLRQCVSPPDHQAQPQPTSPHDHHEHLQPGMQYRAAVRPKSPQDQQASMIGPSTTSPSYISSIIKESRNKVFISMPAEEASESGDEGERRKRRRVVDQPPAVALPFFLRWSPASSEREGMQGADDGDTKVPKAAPSPSPLLLGVGRQEVDLELRLGTS</sequence>
<accession>A0A3B6AX61</accession>
<dbReference type="OMA" id="AHLGGCV"/>
<name>A0A3B6AX61_WHEAT</name>
<dbReference type="InterPro" id="IPR052426">
    <property type="entry name" value="Plant_dev_regulator"/>
</dbReference>
<protein>
    <recommendedName>
        <fullName evidence="10">C2H2-type domain-containing protein</fullName>
    </recommendedName>
</protein>
<dbReference type="Gramene" id="TraesCLE_scaffold_125057_01G000200.1">
    <property type="protein sequence ID" value="TraesCLE_scaffold_125057_01G000200.1"/>
    <property type="gene ID" value="TraesCLE_scaffold_125057_01G000200"/>
</dbReference>